<proteinExistence type="predicted"/>
<dbReference type="EMBL" id="JBJUIK010000009">
    <property type="protein sequence ID" value="KAL3518015.1"/>
    <property type="molecule type" value="Genomic_DNA"/>
</dbReference>
<sequence length="154" mass="16885">MATSSPSTAYLQNGSPGYTYSIHHHNHNGANPRIEKDVKLLVIEIESLLQGEALLEEEQEGLVPQYALDERKRSVYWLRHWALGYLLSVVAWSAANLSGIETVLVNKSAEKSVVLGPSTGKSQESVLILGLRCIPFIASSTEVYTCVSFRIGLA</sequence>
<dbReference type="Proteomes" id="UP001630127">
    <property type="component" value="Unassembled WGS sequence"/>
</dbReference>
<evidence type="ECO:0000313" key="1">
    <source>
        <dbReference type="EMBL" id="KAL3518015.1"/>
    </source>
</evidence>
<dbReference type="AlphaFoldDB" id="A0ABD2ZEY5"/>
<protein>
    <submittedName>
        <fullName evidence="1">Uncharacterized protein</fullName>
    </submittedName>
</protein>
<evidence type="ECO:0000313" key="2">
    <source>
        <dbReference type="Proteomes" id="UP001630127"/>
    </source>
</evidence>
<name>A0ABD2ZEY5_9GENT</name>
<gene>
    <name evidence="1" type="ORF">ACH5RR_020604</name>
</gene>
<accession>A0ABD2ZEY5</accession>
<keyword evidence="2" id="KW-1185">Reference proteome</keyword>
<organism evidence="1 2">
    <name type="scientific">Cinchona calisaya</name>
    <dbReference type="NCBI Taxonomy" id="153742"/>
    <lineage>
        <taxon>Eukaryota</taxon>
        <taxon>Viridiplantae</taxon>
        <taxon>Streptophyta</taxon>
        <taxon>Embryophyta</taxon>
        <taxon>Tracheophyta</taxon>
        <taxon>Spermatophyta</taxon>
        <taxon>Magnoliopsida</taxon>
        <taxon>eudicotyledons</taxon>
        <taxon>Gunneridae</taxon>
        <taxon>Pentapetalae</taxon>
        <taxon>asterids</taxon>
        <taxon>lamiids</taxon>
        <taxon>Gentianales</taxon>
        <taxon>Rubiaceae</taxon>
        <taxon>Cinchonoideae</taxon>
        <taxon>Cinchoneae</taxon>
        <taxon>Cinchona</taxon>
    </lineage>
</organism>
<comment type="caution">
    <text evidence="1">The sequence shown here is derived from an EMBL/GenBank/DDBJ whole genome shotgun (WGS) entry which is preliminary data.</text>
</comment>
<reference evidence="1 2" key="1">
    <citation type="submission" date="2024-11" db="EMBL/GenBank/DDBJ databases">
        <title>A near-complete genome assembly of Cinchona calisaya.</title>
        <authorList>
            <person name="Lian D.C."/>
            <person name="Zhao X.W."/>
            <person name="Wei L."/>
        </authorList>
    </citation>
    <scope>NUCLEOTIDE SEQUENCE [LARGE SCALE GENOMIC DNA]</scope>
    <source>
        <tissue evidence="1">Nenye</tissue>
    </source>
</reference>